<comment type="similarity">
    <text evidence="2">Belongs to the DoxX family.</text>
</comment>
<evidence type="ECO:0000256" key="4">
    <source>
        <dbReference type="ARBA" id="ARBA00022692"/>
    </source>
</evidence>
<proteinExistence type="inferred from homology"/>
<dbReference type="EMBL" id="CP006764">
    <property type="protein sequence ID" value="AIT60911.1"/>
    <property type="molecule type" value="Genomic_DNA"/>
</dbReference>
<feature type="transmembrane region" description="Helical" evidence="8">
    <location>
        <begin position="255"/>
        <end position="274"/>
    </location>
</feature>
<dbReference type="eggNOG" id="COG2259">
    <property type="taxonomic scope" value="Bacteria"/>
</dbReference>
<keyword evidence="3" id="KW-1003">Cell membrane</keyword>
<dbReference type="HOGENOM" id="CLU_045650_0_0_11"/>
<dbReference type="InterPro" id="IPR032808">
    <property type="entry name" value="DoxX"/>
</dbReference>
<accession>A0A097IFJ2</accession>
<feature type="transmembrane region" description="Helical" evidence="8">
    <location>
        <begin position="220"/>
        <end position="243"/>
    </location>
</feature>
<gene>
    <name evidence="9" type="ORF">CDOO_06305</name>
</gene>
<evidence type="ECO:0000256" key="5">
    <source>
        <dbReference type="ARBA" id="ARBA00022989"/>
    </source>
</evidence>
<feature type="transmembrane region" description="Helical" evidence="8">
    <location>
        <begin position="118"/>
        <end position="143"/>
    </location>
</feature>
<dbReference type="InterPro" id="IPR051907">
    <property type="entry name" value="DoxX-like_oxidoreductase"/>
</dbReference>
<dbReference type="KEGG" id="cdo:CDOO_06305"/>
<comment type="subcellular location">
    <subcellularLocation>
        <location evidence="1">Cell membrane</location>
        <topology evidence="1">Multi-pass membrane protein</topology>
    </subcellularLocation>
</comment>
<evidence type="ECO:0000313" key="9">
    <source>
        <dbReference type="EMBL" id="AIT60911.1"/>
    </source>
</evidence>
<keyword evidence="5 8" id="KW-1133">Transmembrane helix</keyword>
<feature type="compositionally biased region" description="Basic and acidic residues" evidence="7">
    <location>
        <begin position="1"/>
        <end position="15"/>
    </location>
</feature>
<feature type="transmembrane region" description="Helical" evidence="8">
    <location>
        <begin position="191"/>
        <end position="214"/>
    </location>
</feature>
<dbReference type="AlphaFoldDB" id="A0A097IFJ2"/>
<evidence type="ECO:0000256" key="7">
    <source>
        <dbReference type="SAM" id="MobiDB-lite"/>
    </source>
</evidence>
<reference evidence="9 10" key="1">
    <citation type="submission" date="2013-09" db="EMBL/GenBank/DDBJ databases">
        <title>Complete genome sequence of Corynebacterium doosanense CAU 212(T) (=DSM 45436(T)), isolated from activated sludge.</title>
        <authorList>
            <person name="Schaffert L."/>
            <person name="Albersmeier A."/>
            <person name="Kalinowski J."/>
            <person name="Ruckert C."/>
        </authorList>
    </citation>
    <scope>NUCLEOTIDE SEQUENCE [LARGE SCALE GENOMIC DNA]</scope>
    <source>
        <strain evidence="9 10">CAU 212</strain>
    </source>
</reference>
<dbReference type="RefSeq" id="WP_018022574.1">
    <property type="nucleotide sequence ID" value="NZ_AQUX01000009.1"/>
</dbReference>
<dbReference type="STRING" id="558173.CDOO_06305"/>
<dbReference type="GO" id="GO:0005886">
    <property type="term" value="C:plasma membrane"/>
    <property type="evidence" value="ECO:0007669"/>
    <property type="project" value="UniProtKB-SubCell"/>
</dbReference>
<dbReference type="Proteomes" id="UP000029914">
    <property type="component" value="Chromosome"/>
</dbReference>
<evidence type="ECO:0000256" key="1">
    <source>
        <dbReference type="ARBA" id="ARBA00004651"/>
    </source>
</evidence>
<keyword evidence="10" id="KW-1185">Reference proteome</keyword>
<evidence type="ECO:0000256" key="8">
    <source>
        <dbReference type="SAM" id="Phobius"/>
    </source>
</evidence>
<dbReference type="OrthoDB" id="346004at2"/>
<evidence type="ECO:0000256" key="6">
    <source>
        <dbReference type="ARBA" id="ARBA00023136"/>
    </source>
</evidence>
<dbReference type="Pfam" id="PF07681">
    <property type="entry name" value="DoxX"/>
    <property type="match status" value="1"/>
</dbReference>
<dbReference type="PANTHER" id="PTHR33452:SF1">
    <property type="entry name" value="INNER MEMBRANE PROTEIN YPHA-RELATED"/>
    <property type="match status" value="1"/>
</dbReference>
<evidence type="ECO:0000256" key="3">
    <source>
        <dbReference type="ARBA" id="ARBA00022475"/>
    </source>
</evidence>
<evidence type="ECO:0000256" key="2">
    <source>
        <dbReference type="ARBA" id="ARBA00006679"/>
    </source>
</evidence>
<keyword evidence="6 8" id="KW-0472">Membrane</keyword>
<evidence type="ECO:0000313" key="10">
    <source>
        <dbReference type="Proteomes" id="UP000029914"/>
    </source>
</evidence>
<organism evidence="9 10">
    <name type="scientific">Corynebacterium doosanense CAU 212 = DSM 45436</name>
    <dbReference type="NCBI Taxonomy" id="558173"/>
    <lineage>
        <taxon>Bacteria</taxon>
        <taxon>Bacillati</taxon>
        <taxon>Actinomycetota</taxon>
        <taxon>Actinomycetes</taxon>
        <taxon>Mycobacteriales</taxon>
        <taxon>Corynebacteriaceae</taxon>
        <taxon>Corynebacterium</taxon>
    </lineage>
</organism>
<dbReference type="PANTHER" id="PTHR33452">
    <property type="entry name" value="OXIDOREDUCTASE CATD-RELATED"/>
    <property type="match status" value="1"/>
</dbReference>
<protein>
    <submittedName>
        <fullName evidence="9">DoxX family protein</fullName>
    </submittedName>
</protein>
<sequence length="282" mass="30427">MRDKNLRPDRARTDDLDVPTYDSKNTPTAYERAGRAAPQEIPAGDPRNHVADGTTAFPAQGTGRTAETTTYRDEDFAPTTVAPASTATAVDEDLLDERLEEEVRLAEPRDARRGTIDLGLLIARLLLGVWLVLEAIGTFFQLGGSQGLAGLETEYAQYPWAELLSIIAPTLQLAAGVFLIFGLLTPVAAAVATVATGFVALHELAGSGTGFNVFAWPETVWLSLILFGLSLALQFTGPGFYSLDFGRSWARRPLVSSWIFIVVALAALGLLWWFGTAINPFA</sequence>
<feature type="transmembrane region" description="Helical" evidence="8">
    <location>
        <begin position="163"/>
        <end position="184"/>
    </location>
</feature>
<keyword evidence="4 8" id="KW-0812">Transmembrane</keyword>
<feature type="region of interest" description="Disordered" evidence="7">
    <location>
        <begin position="1"/>
        <end position="47"/>
    </location>
</feature>
<name>A0A097IFJ2_9CORY</name>